<accession>A0A6A1UJY8</accession>
<dbReference type="Pfam" id="PF00314">
    <property type="entry name" value="Thaumatin"/>
    <property type="match status" value="1"/>
</dbReference>
<dbReference type="InterPro" id="IPR002156">
    <property type="entry name" value="RNaseH_domain"/>
</dbReference>
<dbReference type="InterPro" id="IPR017949">
    <property type="entry name" value="Thaumatin_CS"/>
</dbReference>
<dbReference type="InterPro" id="IPR037176">
    <property type="entry name" value="Osmotin/thaumatin-like_sf"/>
</dbReference>
<gene>
    <name evidence="4" type="ORF">CJ030_MR0G023363</name>
</gene>
<reference evidence="4 5" key="1">
    <citation type="journal article" date="2019" name="Plant Biotechnol. J.">
        <title>The red bayberry genome and genetic basis of sex determination.</title>
        <authorList>
            <person name="Jia H.M."/>
            <person name="Jia H.J."/>
            <person name="Cai Q.L."/>
            <person name="Wang Y."/>
            <person name="Zhao H.B."/>
            <person name="Yang W.F."/>
            <person name="Wang G.Y."/>
            <person name="Li Y.H."/>
            <person name="Zhan D.L."/>
            <person name="Shen Y.T."/>
            <person name="Niu Q.F."/>
            <person name="Chang L."/>
            <person name="Qiu J."/>
            <person name="Zhao L."/>
            <person name="Xie H.B."/>
            <person name="Fu W.Y."/>
            <person name="Jin J."/>
            <person name="Li X.W."/>
            <person name="Jiao Y."/>
            <person name="Zhou C.C."/>
            <person name="Tu T."/>
            <person name="Chai C.Y."/>
            <person name="Gao J.L."/>
            <person name="Fan L.J."/>
            <person name="van de Weg E."/>
            <person name="Wang J.Y."/>
            <person name="Gao Z.S."/>
        </authorList>
    </citation>
    <scope>NUCLEOTIDE SEQUENCE [LARGE SCALE GENOMIC DNA]</scope>
    <source>
        <tissue evidence="4">Leaves</tissue>
    </source>
</reference>
<comment type="caution">
    <text evidence="4">The sequence shown here is derived from an EMBL/GenBank/DDBJ whole genome shotgun (WGS) entry which is preliminary data.</text>
</comment>
<dbReference type="SMART" id="SM00205">
    <property type="entry name" value="THN"/>
    <property type="match status" value="1"/>
</dbReference>
<dbReference type="SUPFAM" id="SSF49870">
    <property type="entry name" value="Osmotin, thaumatin-like protein"/>
    <property type="match status" value="1"/>
</dbReference>
<dbReference type="EMBL" id="RXIC02000463">
    <property type="protein sequence ID" value="KAB1199450.1"/>
    <property type="molecule type" value="Genomic_DNA"/>
</dbReference>
<feature type="region of interest" description="Disordered" evidence="2">
    <location>
        <begin position="305"/>
        <end position="328"/>
    </location>
</feature>
<dbReference type="Pfam" id="PF13456">
    <property type="entry name" value="RVT_3"/>
    <property type="match status" value="1"/>
</dbReference>
<dbReference type="PROSITE" id="PS51367">
    <property type="entry name" value="THAUMATIN_2"/>
    <property type="match status" value="1"/>
</dbReference>
<feature type="compositionally biased region" description="Low complexity" evidence="2">
    <location>
        <begin position="312"/>
        <end position="328"/>
    </location>
</feature>
<comment type="similarity">
    <text evidence="1">Belongs to the thaumatin family.</text>
</comment>
<dbReference type="InterPro" id="IPR001938">
    <property type="entry name" value="Thaumatin"/>
</dbReference>
<feature type="domain" description="RNase H type-1" evidence="3">
    <location>
        <begin position="413"/>
        <end position="475"/>
    </location>
</feature>
<organism evidence="4 5">
    <name type="scientific">Morella rubra</name>
    <name type="common">Chinese bayberry</name>
    <dbReference type="NCBI Taxonomy" id="262757"/>
    <lineage>
        <taxon>Eukaryota</taxon>
        <taxon>Viridiplantae</taxon>
        <taxon>Streptophyta</taxon>
        <taxon>Embryophyta</taxon>
        <taxon>Tracheophyta</taxon>
        <taxon>Spermatophyta</taxon>
        <taxon>Magnoliopsida</taxon>
        <taxon>eudicotyledons</taxon>
        <taxon>Gunneridae</taxon>
        <taxon>Pentapetalae</taxon>
        <taxon>rosids</taxon>
        <taxon>fabids</taxon>
        <taxon>Fagales</taxon>
        <taxon>Myricaceae</taxon>
        <taxon>Morella</taxon>
    </lineage>
</organism>
<dbReference type="OrthoDB" id="1932168at2759"/>
<dbReference type="Gene3D" id="2.60.110.10">
    <property type="entry name" value="Thaumatin"/>
    <property type="match status" value="1"/>
</dbReference>
<dbReference type="PANTHER" id="PTHR31048">
    <property type="entry name" value="OS03G0233200 PROTEIN"/>
    <property type="match status" value="1"/>
</dbReference>
<dbReference type="CDD" id="cd09218">
    <property type="entry name" value="TLP-PA"/>
    <property type="match status" value="1"/>
</dbReference>
<evidence type="ECO:0000259" key="3">
    <source>
        <dbReference type="Pfam" id="PF13456"/>
    </source>
</evidence>
<dbReference type="AlphaFoldDB" id="A0A6A1UJY8"/>
<proteinExistence type="inferred from homology"/>
<dbReference type="GO" id="GO:0004523">
    <property type="term" value="F:RNA-DNA hybrid ribonuclease activity"/>
    <property type="evidence" value="ECO:0007669"/>
    <property type="project" value="InterPro"/>
</dbReference>
<evidence type="ECO:0000256" key="1">
    <source>
        <dbReference type="ARBA" id="ARBA00010607"/>
    </source>
</evidence>
<protein>
    <submittedName>
        <fullName evidence="4">Thaumatin-like protein</fullName>
    </submittedName>
</protein>
<sequence>MKALGDTDHSFNGSLRCSWLQRKSKGTEVDVRIIHDEVTIKLVQRKNNFLVFVAKALDELQLDLLHVAGGDIGDFYSSLGASGATFTFVNRCDFAVWPGILSSAGSPKLDSTGFQLTKSSSRTFQAPTGWSGRFWGRTGCNFDSEGQGSCATGDCGSGTVECNGAGATPPATLAEFTLGSGSQDFYDVSLVDGYNLPMIVEVNGGSGTCGSTGCITDLNLRCPTELKAEGGGACRSACEAFGKPEYCCSGAFNTAATCKPSTYSQMFKSACPRSYSYAYDDATSTFTCTGADYTITFCPAIPSLKSSRDSPDGSGSESGSESTSGSDSAAIQQAELATSWLANMATGDSTRTHPSLTFTAILILEFQRVRECAGQEIRQFAGACRKRFVRRRENGQEFLRVEDFCKFKELHLWAKVEFEFDSLVLCKEVLENGNPSWPIAYLVEKIRCGLADFKEWRIAWVSRQCNVFAHKLAQWLLVRIVLVSFRLLVYLSMSECDRLLVYLSMSECDMRDSFCFL</sequence>
<evidence type="ECO:0000256" key="2">
    <source>
        <dbReference type="SAM" id="MobiDB-lite"/>
    </source>
</evidence>
<dbReference type="Proteomes" id="UP000516437">
    <property type="component" value="Unassembled WGS sequence"/>
</dbReference>
<dbReference type="FunFam" id="2.60.110.10:FF:000001">
    <property type="entry name" value="THAUMATIN-LIKE PROTEIN 1"/>
    <property type="match status" value="1"/>
</dbReference>
<keyword evidence="5" id="KW-1185">Reference proteome</keyword>
<evidence type="ECO:0000313" key="5">
    <source>
        <dbReference type="Proteomes" id="UP000516437"/>
    </source>
</evidence>
<dbReference type="PROSITE" id="PS00316">
    <property type="entry name" value="THAUMATIN_1"/>
    <property type="match status" value="1"/>
</dbReference>
<dbReference type="PRINTS" id="PR00347">
    <property type="entry name" value="THAUMATIN"/>
</dbReference>
<name>A0A6A1UJY8_9ROSI</name>
<dbReference type="GO" id="GO:0003676">
    <property type="term" value="F:nucleic acid binding"/>
    <property type="evidence" value="ECO:0007669"/>
    <property type="project" value="InterPro"/>
</dbReference>
<evidence type="ECO:0000313" key="4">
    <source>
        <dbReference type="EMBL" id="KAB1199450.1"/>
    </source>
</evidence>